<gene>
    <name evidence="1" type="ORF">KC729_00120</name>
</gene>
<sequence>MRALFEDTAYQAANPLFRIDEIGLDVTDVQKRDIYLAVTKANGGDISITAYATRAEAQAGSGTALDSWTVSVPVSGPYTGAVLGIVLKVSGAVASGDVLDSVWCYTCAPDLVAMDNMRDLIREYTVSGAVLADFASADVVSGDVTPSSSEYEIRFFTESVERQVQDDTNKFWGPQSYTISVVIRHASLDDDNTDGELREAVFHRLRRYQAIVESILSDERRNSYTISAGQGGSSAAWRWIESVPPIPVDDPSGHFQIAISRYEFRVNGMWSDAIYPRS</sequence>
<reference evidence="1" key="2">
    <citation type="journal article" date="2021" name="Microbiome">
        <title>Successional dynamics and alternative stable states in a saline activated sludge microbial community over 9 years.</title>
        <authorList>
            <person name="Wang Y."/>
            <person name="Ye J."/>
            <person name="Ju F."/>
            <person name="Liu L."/>
            <person name="Boyd J.A."/>
            <person name="Deng Y."/>
            <person name="Parks D.H."/>
            <person name="Jiang X."/>
            <person name="Yin X."/>
            <person name="Woodcroft B.J."/>
            <person name="Tyson G.W."/>
            <person name="Hugenholtz P."/>
            <person name="Polz M.F."/>
            <person name="Zhang T."/>
        </authorList>
    </citation>
    <scope>NUCLEOTIDE SEQUENCE</scope>
    <source>
        <strain evidence="1">HKST-UBA01</strain>
    </source>
</reference>
<accession>A0A956RMU5</accession>
<evidence type="ECO:0000313" key="1">
    <source>
        <dbReference type="EMBL" id="MCA9726055.1"/>
    </source>
</evidence>
<comment type="caution">
    <text evidence="1">The sequence shown here is derived from an EMBL/GenBank/DDBJ whole genome shotgun (WGS) entry which is preliminary data.</text>
</comment>
<name>A0A956RMU5_UNCEI</name>
<proteinExistence type="predicted"/>
<dbReference type="AlphaFoldDB" id="A0A956RMU5"/>
<reference evidence="1" key="1">
    <citation type="submission" date="2020-04" db="EMBL/GenBank/DDBJ databases">
        <authorList>
            <person name="Zhang T."/>
        </authorList>
    </citation>
    <scope>NUCLEOTIDE SEQUENCE</scope>
    <source>
        <strain evidence="1">HKST-UBA01</strain>
    </source>
</reference>
<protein>
    <submittedName>
        <fullName evidence="1">Uncharacterized protein</fullName>
    </submittedName>
</protein>
<dbReference type="EMBL" id="JAGQHR010000001">
    <property type="protein sequence ID" value="MCA9726055.1"/>
    <property type="molecule type" value="Genomic_DNA"/>
</dbReference>
<dbReference type="Proteomes" id="UP000697710">
    <property type="component" value="Unassembled WGS sequence"/>
</dbReference>
<evidence type="ECO:0000313" key="2">
    <source>
        <dbReference type="Proteomes" id="UP000697710"/>
    </source>
</evidence>
<organism evidence="1 2">
    <name type="scientific">Eiseniibacteriota bacterium</name>
    <dbReference type="NCBI Taxonomy" id="2212470"/>
    <lineage>
        <taxon>Bacteria</taxon>
        <taxon>Candidatus Eiseniibacteriota</taxon>
    </lineage>
</organism>